<feature type="signal peptide" evidence="1">
    <location>
        <begin position="1"/>
        <end position="22"/>
    </location>
</feature>
<keyword evidence="3" id="KW-1185">Reference proteome</keyword>
<evidence type="ECO:0000256" key="1">
    <source>
        <dbReference type="SAM" id="SignalP"/>
    </source>
</evidence>
<sequence>MRRCAYIMVVSILLTTGLPGYAQPAHTDIHSAGHSMQKAILREFHAFRQAIEQERLYWEKQTHSHPINKNLLYKLFRHTQKNLLKQYQAYSQWEGLLTKGAFDCVTGSMVYAYLLGKTGIPYEIIEAPYHVFIKVHLGKETIVLESTDKNGFLEFERDIAAHTHFYAENGQLHSIRFVELVALYYYNQAANAFNHGQWETARRYIDEAALLYPSARILELKAELDSRSRWMVAHFN</sequence>
<gene>
    <name evidence="2" type="ORF">FHS56_001849</name>
</gene>
<reference evidence="2 3" key="1">
    <citation type="submission" date="2020-03" db="EMBL/GenBank/DDBJ databases">
        <title>Genomic Encyclopedia of Type Strains, Phase IV (KMG-IV): sequencing the most valuable type-strain genomes for metagenomic binning, comparative biology and taxonomic classification.</title>
        <authorList>
            <person name="Goeker M."/>
        </authorList>
    </citation>
    <scope>NUCLEOTIDE SEQUENCE [LARGE SCALE GENOMIC DNA]</scope>
    <source>
        <strain evidence="2 3">DSM 5718</strain>
    </source>
</reference>
<organism evidence="2 3">
    <name type="scientific">Thermonema lapsum</name>
    <dbReference type="NCBI Taxonomy" id="28195"/>
    <lineage>
        <taxon>Bacteria</taxon>
        <taxon>Pseudomonadati</taxon>
        <taxon>Bacteroidota</taxon>
        <taxon>Cytophagia</taxon>
        <taxon>Cytophagales</taxon>
        <taxon>Thermonemataceae</taxon>
        <taxon>Thermonema</taxon>
    </lineage>
</organism>
<dbReference type="Proteomes" id="UP000537126">
    <property type="component" value="Unassembled WGS sequence"/>
</dbReference>
<protein>
    <recommendedName>
        <fullName evidence="4">Protein SirB1 N-terminal domain-containing protein</fullName>
    </recommendedName>
</protein>
<keyword evidence="1" id="KW-0732">Signal</keyword>
<evidence type="ECO:0000313" key="3">
    <source>
        <dbReference type="Proteomes" id="UP000537126"/>
    </source>
</evidence>
<comment type="caution">
    <text evidence="2">The sequence shown here is derived from an EMBL/GenBank/DDBJ whole genome shotgun (WGS) entry which is preliminary data.</text>
</comment>
<dbReference type="EMBL" id="JAASRN010000002">
    <property type="protein sequence ID" value="NIK74336.1"/>
    <property type="molecule type" value="Genomic_DNA"/>
</dbReference>
<feature type="chain" id="PRO_5032449771" description="Protein SirB1 N-terminal domain-containing protein" evidence="1">
    <location>
        <begin position="23"/>
        <end position="236"/>
    </location>
</feature>
<evidence type="ECO:0000313" key="2">
    <source>
        <dbReference type="EMBL" id="NIK74336.1"/>
    </source>
</evidence>
<accession>A0A846MRX0</accession>
<evidence type="ECO:0008006" key="4">
    <source>
        <dbReference type="Google" id="ProtNLM"/>
    </source>
</evidence>
<dbReference type="RefSeq" id="WP_166919910.1">
    <property type="nucleotide sequence ID" value="NZ_JAASRN010000002.1"/>
</dbReference>
<name>A0A846MRX0_9BACT</name>
<proteinExistence type="predicted"/>
<dbReference type="AlphaFoldDB" id="A0A846MRX0"/>